<feature type="domain" description="FAD dependent oxidoreductase" evidence="1">
    <location>
        <begin position="38"/>
        <end position="390"/>
    </location>
</feature>
<evidence type="ECO:0000313" key="3">
    <source>
        <dbReference type="Proteomes" id="UP000635606"/>
    </source>
</evidence>
<dbReference type="AlphaFoldDB" id="A0A8J4A1N7"/>
<dbReference type="PANTHER" id="PTHR13847">
    <property type="entry name" value="SARCOSINE DEHYDROGENASE-RELATED"/>
    <property type="match status" value="1"/>
</dbReference>
<evidence type="ECO:0000313" key="2">
    <source>
        <dbReference type="EMBL" id="GIJ72210.1"/>
    </source>
</evidence>
<accession>A0A8J4A1N7</accession>
<proteinExistence type="predicted"/>
<dbReference type="InterPro" id="IPR036188">
    <property type="entry name" value="FAD/NAD-bd_sf"/>
</dbReference>
<dbReference type="RefSeq" id="WP_203932067.1">
    <property type="nucleotide sequence ID" value="NZ_BOPH01000098.1"/>
</dbReference>
<dbReference type="Pfam" id="PF01266">
    <property type="entry name" value="DAO"/>
    <property type="match status" value="1"/>
</dbReference>
<dbReference type="GO" id="GO:0005737">
    <property type="term" value="C:cytoplasm"/>
    <property type="evidence" value="ECO:0007669"/>
    <property type="project" value="TreeGrafter"/>
</dbReference>
<gene>
    <name evidence="2" type="ORF">Voc01_071270</name>
</gene>
<name>A0A8J4A1N7_9ACTN</name>
<dbReference type="InterPro" id="IPR006076">
    <property type="entry name" value="FAD-dep_OxRdtase"/>
</dbReference>
<dbReference type="Gene3D" id="3.30.9.10">
    <property type="entry name" value="D-Amino Acid Oxidase, subunit A, domain 2"/>
    <property type="match status" value="1"/>
</dbReference>
<dbReference type="PANTHER" id="PTHR13847:SF285">
    <property type="entry name" value="FAD DEPENDENT OXIDOREDUCTASE DOMAIN-CONTAINING PROTEIN"/>
    <property type="match status" value="1"/>
</dbReference>
<organism evidence="2 3">
    <name type="scientific">Virgisporangium ochraceum</name>
    <dbReference type="NCBI Taxonomy" id="65505"/>
    <lineage>
        <taxon>Bacteria</taxon>
        <taxon>Bacillati</taxon>
        <taxon>Actinomycetota</taxon>
        <taxon>Actinomycetes</taxon>
        <taxon>Micromonosporales</taxon>
        <taxon>Micromonosporaceae</taxon>
        <taxon>Virgisporangium</taxon>
    </lineage>
</organism>
<dbReference type="Proteomes" id="UP000635606">
    <property type="component" value="Unassembled WGS sequence"/>
</dbReference>
<dbReference type="Gene3D" id="3.50.50.60">
    <property type="entry name" value="FAD/NAD(P)-binding domain"/>
    <property type="match status" value="1"/>
</dbReference>
<evidence type="ECO:0000259" key="1">
    <source>
        <dbReference type="Pfam" id="PF01266"/>
    </source>
</evidence>
<sequence>MATTTVTAGVPNGGVSFWYTQIGLPEPLPPLPGDRDCDVCIVGGGLTGLWTAYYLGTADPGLRITVLEAEFAGYGASGRNGGWLSAELAGSRAAYAAGPHGDAGVDRLADELRATVDEVVDVCGRHGIDADIVRSGVLYIARSPAQLSRLAAEGGRGLTAAEVRDRVEVAGALGGSYDPDCARVQPAKLVRGLARVVAGLGVTVHERTRVTAIEPGRARTAHGSVRATHILRCLEGYTAGLAGHRRSWLPMNSAIVVTEPLDAARWAAIGWANSELLGDNAHAYCYAQRTADGRIALGGRGVPYRFGSRTDVDGVTQRRTIASLRATLATLFPAAADVPLAHAWCGVLGVPRDWCASVGLDPRTGLGWAGGYVGSGLTATNLAGRTLRDLVLGHATDLVDLPWTNRRVRAWEPEPLRWLGVRGLYALYRSADRREDGGLGRTSRLGRLASAIAGR</sequence>
<protein>
    <submittedName>
        <fullName evidence="2">FAD-dependent oxidoreductase</fullName>
    </submittedName>
</protein>
<dbReference type="EMBL" id="BOPH01000098">
    <property type="protein sequence ID" value="GIJ72210.1"/>
    <property type="molecule type" value="Genomic_DNA"/>
</dbReference>
<reference evidence="2" key="1">
    <citation type="submission" date="2021-01" db="EMBL/GenBank/DDBJ databases">
        <title>Whole genome shotgun sequence of Virgisporangium ochraceum NBRC 16418.</title>
        <authorList>
            <person name="Komaki H."/>
            <person name="Tamura T."/>
        </authorList>
    </citation>
    <scope>NUCLEOTIDE SEQUENCE</scope>
    <source>
        <strain evidence="2">NBRC 16418</strain>
    </source>
</reference>
<dbReference type="SUPFAM" id="SSF51905">
    <property type="entry name" value="FAD/NAD(P)-binding domain"/>
    <property type="match status" value="1"/>
</dbReference>
<comment type="caution">
    <text evidence="2">The sequence shown here is derived from an EMBL/GenBank/DDBJ whole genome shotgun (WGS) entry which is preliminary data.</text>
</comment>
<keyword evidence="3" id="KW-1185">Reference proteome</keyword>